<dbReference type="InterPro" id="IPR051104">
    <property type="entry name" value="FAD_monoxygenase"/>
</dbReference>
<protein>
    <submittedName>
        <fullName evidence="5">Pyridine nucleotide-disulfide oxidoreductase class-II</fullName>
    </submittedName>
</protein>
<dbReference type="Pfam" id="PF01494">
    <property type="entry name" value="FAD_binding_3"/>
    <property type="match status" value="1"/>
</dbReference>
<dbReference type="Gene3D" id="3.50.50.60">
    <property type="entry name" value="FAD/NAD(P)-binding domain"/>
    <property type="match status" value="1"/>
</dbReference>
<dbReference type="PRINTS" id="PR00420">
    <property type="entry name" value="RNGMNOXGNASE"/>
</dbReference>
<evidence type="ECO:0000256" key="1">
    <source>
        <dbReference type="ARBA" id="ARBA00022630"/>
    </source>
</evidence>
<reference evidence="5" key="1">
    <citation type="journal article" date="2023" name="IMA Fungus">
        <title>Comparative genomic study of the Penicillium genus elucidates a diverse pangenome and 15 lateral gene transfer events.</title>
        <authorList>
            <person name="Petersen C."/>
            <person name="Sorensen T."/>
            <person name="Nielsen M.R."/>
            <person name="Sondergaard T.E."/>
            <person name="Sorensen J.L."/>
            <person name="Fitzpatrick D.A."/>
            <person name="Frisvad J.C."/>
            <person name="Nielsen K.L."/>
        </authorList>
    </citation>
    <scope>NUCLEOTIDE SEQUENCE</scope>
    <source>
        <strain evidence="5">IBT 12815</strain>
    </source>
</reference>
<dbReference type="InterPro" id="IPR036188">
    <property type="entry name" value="FAD/NAD-bd_sf"/>
</dbReference>
<evidence type="ECO:0000313" key="5">
    <source>
        <dbReference type="EMBL" id="KAJ5598575.1"/>
    </source>
</evidence>
<feature type="domain" description="FAD-binding" evidence="4">
    <location>
        <begin position="12"/>
        <end position="332"/>
    </location>
</feature>
<comment type="caution">
    <text evidence="5">The sequence shown here is derived from an EMBL/GenBank/DDBJ whole genome shotgun (WGS) entry which is preliminary data.</text>
</comment>
<dbReference type="SUPFAM" id="SSF51905">
    <property type="entry name" value="FAD/NAD(P)-binding domain"/>
    <property type="match status" value="1"/>
</dbReference>
<evidence type="ECO:0000256" key="2">
    <source>
        <dbReference type="ARBA" id="ARBA00022827"/>
    </source>
</evidence>
<dbReference type="PANTHER" id="PTHR46720">
    <property type="entry name" value="HYDROXYLASE, PUTATIVE (AFU_ORTHOLOGUE AFUA_3G01460)-RELATED"/>
    <property type="match status" value="1"/>
</dbReference>
<keyword evidence="1" id="KW-0285">Flavoprotein</keyword>
<keyword evidence="6" id="KW-1185">Reference proteome</keyword>
<organism evidence="5 6">
    <name type="scientific">Penicillium hordei</name>
    <dbReference type="NCBI Taxonomy" id="40994"/>
    <lineage>
        <taxon>Eukaryota</taxon>
        <taxon>Fungi</taxon>
        <taxon>Dikarya</taxon>
        <taxon>Ascomycota</taxon>
        <taxon>Pezizomycotina</taxon>
        <taxon>Eurotiomycetes</taxon>
        <taxon>Eurotiomycetidae</taxon>
        <taxon>Eurotiales</taxon>
        <taxon>Aspergillaceae</taxon>
        <taxon>Penicillium</taxon>
    </lineage>
</organism>
<evidence type="ECO:0000313" key="6">
    <source>
        <dbReference type="Proteomes" id="UP001213799"/>
    </source>
</evidence>
<evidence type="ECO:0000256" key="3">
    <source>
        <dbReference type="ARBA" id="ARBA00023002"/>
    </source>
</evidence>
<proteinExistence type="predicted"/>
<dbReference type="GO" id="GO:0071949">
    <property type="term" value="F:FAD binding"/>
    <property type="evidence" value="ECO:0007669"/>
    <property type="project" value="InterPro"/>
</dbReference>
<evidence type="ECO:0000259" key="4">
    <source>
        <dbReference type="Pfam" id="PF01494"/>
    </source>
</evidence>
<name>A0AAD6E0W5_9EURO</name>
<dbReference type="EMBL" id="JAQJAE010000004">
    <property type="protein sequence ID" value="KAJ5598575.1"/>
    <property type="molecule type" value="Genomic_DNA"/>
</dbReference>
<gene>
    <name evidence="5" type="ORF">N7537_008659</name>
</gene>
<keyword evidence="3" id="KW-0560">Oxidoreductase</keyword>
<dbReference type="InterPro" id="IPR002938">
    <property type="entry name" value="FAD-bd"/>
</dbReference>
<dbReference type="GeneID" id="81589955"/>
<dbReference type="SUPFAM" id="SSF54373">
    <property type="entry name" value="FAD-linked reductases, C-terminal domain"/>
    <property type="match status" value="1"/>
</dbReference>
<accession>A0AAD6E0W5</accession>
<dbReference type="AlphaFoldDB" id="A0AAD6E0W5"/>
<sequence length="423" mass="46960">MEGPKKIEAGIKIAIIGGGPAGLSAAIELARLPFVEWTLYEQKPSISEIGTGIALQRNTWRLLEKLGVSQHLKAGDFFRPKDGHDTQYRDGRTGVVVKQTYPLPNVAPHQAPCRIHRGRLQKALLKNVDQRRVQPGKKLVKVERVDSGRLRLVFSCGSLDEVDLIIGADGIRSTIRTFAFPEYSVSYSGMTAYRAVVRAADVRQINGLSKAIVFWYGTDGKWIYTSPLDNGDWEITCRIREPDDNDRTSWGKEVNVAKFVETFYEYCEPIQQLLSLVTRVKRFDYFGGPRLQTVINHSSVALIGDASHPLSGAFGAGAAFAIEDSHVLAGALRWAASSSHSLTEALQLFDKVRSSHYRKLYETLDEIASAHQKTFRHSASAEEEIAGQIENVSLSKHTWMFYHEVSQASASVVQVETDQANVG</sequence>
<keyword evidence="2" id="KW-0274">FAD</keyword>
<reference evidence="5" key="2">
    <citation type="submission" date="2023-01" db="EMBL/GenBank/DDBJ databases">
        <authorList>
            <person name="Petersen C."/>
        </authorList>
    </citation>
    <scope>NUCLEOTIDE SEQUENCE</scope>
    <source>
        <strain evidence="5">IBT 12815</strain>
    </source>
</reference>
<dbReference type="GO" id="GO:0044550">
    <property type="term" value="P:secondary metabolite biosynthetic process"/>
    <property type="evidence" value="ECO:0007669"/>
    <property type="project" value="TreeGrafter"/>
</dbReference>
<dbReference type="Proteomes" id="UP001213799">
    <property type="component" value="Unassembled WGS sequence"/>
</dbReference>
<dbReference type="RefSeq" id="XP_056751789.1">
    <property type="nucleotide sequence ID" value="XM_056899713.1"/>
</dbReference>
<dbReference type="PANTHER" id="PTHR46720:SF3">
    <property type="entry name" value="FAD-BINDING DOMAIN-CONTAINING PROTEIN-RELATED"/>
    <property type="match status" value="1"/>
</dbReference>
<dbReference type="GO" id="GO:0016491">
    <property type="term" value="F:oxidoreductase activity"/>
    <property type="evidence" value="ECO:0007669"/>
    <property type="project" value="UniProtKB-KW"/>
</dbReference>